<comment type="caution">
    <text evidence="1">The sequence shown here is derived from an EMBL/GenBank/DDBJ whole genome shotgun (WGS) entry which is preliminary data.</text>
</comment>
<name>A0AAD6LSI7_9ROSI</name>
<proteinExistence type="predicted"/>
<dbReference type="AlphaFoldDB" id="A0AAD6LSI7"/>
<accession>A0AAD6LSI7</accession>
<dbReference type="EMBL" id="JAQIZT010000015">
    <property type="protein sequence ID" value="KAJ6970937.1"/>
    <property type="molecule type" value="Genomic_DNA"/>
</dbReference>
<feature type="non-terminal residue" evidence="1">
    <location>
        <position position="1"/>
    </location>
</feature>
<protein>
    <submittedName>
        <fullName evidence="1">Uncharacterized protein</fullName>
    </submittedName>
</protein>
<sequence length="107" mass="12057">PTKDLEAAAKNPNSNNSYKALDTITSLAICSAHSRNPSLFFPKIHLPFLKQNLVFLEIGEEKRKITMTTHEIQAQQTGMQGFSLYLWRKTLRVDIPAELSDLSLLIS</sequence>
<gene>
    <name evidence="1" type="ORF">NC653_035265</name>
</gene>
<keyword evidence="2" id="KW-1185">Reference proteome</keyword>
<evidence type="ECO:0000313" key="1">
    <source>
        <dbReference type="EMBL" id="KAJ6970937.1"/>
    </source>
</evidence>
<evidence type="ECO:0000313" key="2">
    <source>
        <dbReference type="Proteomes" id="UP001164929"/>
    </source>
</evidence>
<reference evidence="1" key="1">
    <citation type="journal article" date="2023" name="Mol. Ecol. Resour.">
        <title>Chromosome-level genome assembly of a triploid poplar Populus alba 'Berolinensis'.</title>
        <authorList>
            <person name="Chen S."/>
            <person name="Yu Y."/>
            <person name="Wang X."/>
            <person name="Wang S."/>
            <person name="Zhang T."/>
            <person name="Zhou Y."/>
            <person name="He R."/>
            <person name="Meng N."/>
            <person name="Wang Y."/>
            <person name="Liu W."/>
            <person name="Liu Z."/>
            <person name="Liu J."/>
            <person name="Guo Q."/>
            <person name="Huang H."/>
            <person name="Sederoff R.R."/>
            <person name="Wang G."/>
            <person name="Qu G."/>
            <person name="Chen S."/>
        </authorList>
    </citation>
    <scope>NUCLEOTIDE SEQUENCE</scope>
    <source>
        <strain evidence="1">SC-2020</strain>
    </source>
</reference>
<dbReference type="Proteomes" id="UP001164929">
    <property type="component" value="Chromosome 15"/>
</dbReference>
<organism evidence="1 2">
    <name type="scientific">Populus alba x Populus x berolinensis</name>
    <dbReference type="NCBI Taxonomy" id="444605"/>
    <lineage>
        <taxon>Eukaryota</taxon>
        <taxon>Viridiplantae</taxon>
        <taxon>Streptophyta</taxon>
        <taxon>Embryophyta</taxon>
        <taxon>Tracheophyta</taxon>
        <taxon>Spermatophyta</taxon>
        <taxon>Magnoliopsida</taxon>
        <taxon>eudicotyledons</taxon>
        <taxon>Gunneridae</taxon>
        <taxon>Pentapetalae</taxon>
        <taxon>rosids</taxon>
        <taxon>fabids</taxon>
        <taxon>Malpighiales</taxon>
        <taxon>Salicaceae</taxon>
        <taxon>Saliceae</taxon>
        <taxon>Populus</taxon>
    </lineage>
</organism>